<dbReference type="Pfam" id="PF02586">
    <property type="entry name" value="SRAP"/>
    <property type="match status" value="1"/>
</dbReference>
<dbReference type="OrthoDB" id="6192129at2"/>
<evidence type="ECO:0000256" key="6">
    <source>
        <dbReference type="ARBA" id="ARBA00023125"/>
    </source>
</evidence>
<evidence type="ECO:0000256" key="7">
    <source>
        <dbReference type="ARBA" id="ARBA00023239"/>
    </source>
</evidence>
<dbReference type="EMBL" id="CP039852">
    <property type="protein sequence ID" value="QCZ93502.1"/>
    <property type="molecule type" value="Genomic_DNA"/>
</dbReference>
<dbReference type="GO" id="GO:0006508">
    <property type="term" value="P:proteolysis"/>
    <property type="evidence" value="ECO:0007669"/>
    <property type="project" value="UniProtKB-KW"/>
</dbReference>
<dbReference type="SUPFAM" id="SSF143081">
    <property type="entry name" value="BB1717-like"/>
    <property type="match status" value="1"/>
</dbReference>
<proteinExistence type="inferred from homology"/>
<organism evidence="9 10">
    <name type="scientific">Salinimonas iocasae</name>
    <dbReference type="NCBI Taxonomy" id="2572577"/>
    <lineage>
        <taxon>Bacteria</taxon>
        <taxon>Pseudomonadati</taxon>
        <taxon>Pseudomonadota</taxon>
        <taxon>Gammaproteobacteria</taxon>
        <taxon>Alteromonadales</taxon>
        <taxon>Alteromonadaceae</taxon>
        <taxon>Alteromonas/Salinimonas group</taxon>
        <taxon>Salinimonas</taxon>
    </lineage>
</organism>
<gene>
    <name evidence="9" type="ORF">FBQ74_08380</name>
</gene>
<keyword evidence="4 8" id="KW-0378">Hydrolase</keyword>
<dbReference type="EC" id="3.4.-.-" evidence="8"/>
<dbReference type="InterPro" id="IPR003738">
    <property type="entry name" value="SRAP"/>
</dbReference>
<evidence type="ECO:0000256" key="2">
    <source>
        <dbReference type="ARBA" id="ARBA00022670"/>
    </source>
</evidence>
<dbReference type="InterPro" id="IPR036590">
    <property type="entry name" value="SRAP-like"/>
</dbReference>
<dbReference type="GO" id="GO:0016829">
    <property type="term" value="F:lyase activity"/>
    <property type="evidence" value="ECO:0007669"/>
    <property type="project" value="UniProtKB-KW"/>
</dbReference>
<dbReference type="Gene3D" id="3.90.1680.10">
    <property type="entry name" value="SOS response associated peptidase-like"/>
    <property type="match status" value="1"/>
</dbReference>
<accession>A0A5B7YCR9</accession>
<keyword evidence="10" id="KW-1185">Reference proteome</keyword>
<evidence type="ECO:0000256" key="1">
    <source>
        <dbReference type="ARBA" id="ARBA00008136"/>
    </source>
</evidence>
<dbReference type="GO" id="GO:0003697">
    <property type="term" value="F:single-stranded DNA binding"/>
    <property type="evidence" value="ECO:0007669"/>
    <property type="project" value="InterPro"/>
</dbReference>
<evidence type="ECO:0000256" key="5">
    <source>
        <dbReference type="ARBA" id="ARBA00023124"/>
    </source>
</evidence>
<keyword evidence="3" id="KW-0227">DNA damage</keyword>
<evidence type="ECO:0000256" key="8">
    <source>
        <dbReference type="RuleBase" id="RU364100"/>
    </source>
</evidence>
<dbReference type="AlphaFoldDB" id="A0A5B7YCR9"/>
<comment type="similarity">
    <text evidence="1 8">Belongs to the SOS response-associated peptidase family.</text>
</comment>
<evidence type="ECO:0000256" key="3">
    <source>
        <dbReference type="ARBA" id="ARBA00022763"/>
    </source>
</evidence>
<dbReference type="PANTHER" id="PTHR13604:SF0">
    <property type="entry name" value="ABASIC SITE PROCESSING PROTEIN HMCES"/>
    <property type="match status" value="1"/>
</dbReference>
<dbReference type="RefSeq" id="WP_139756246.1">
    <property type="nucleotide sequence ID" value="NZ_CP039852.1"/>
</dbReference>
<evidence type="ECO:0000256" key="4">
    <source>
        <dbReference type="ARBA" id="ARBA00022801"/>
    </source>
</evidence>
<evidence type="ECO:0000313" key="9">
    <source>
        <dbReference type="EMBL" id="QCZ93502.1"/>
    </source>
</evidence>
<dbReference type="KEGG" id="salk:FBQ74_08380"/>
<reference evidence="9 10" key="1">
    <citation type="submission" date="2019-04" db="EMBL/GenBank/DDBJ databases">
        <title>Salinimonas iocasae sp. nov., a halophilic bacterium isolated from the outer tube casing of tubeworms in Okinawa Trough.</title>
        <authorList>
            <person name="Zhang H."/>
            <person name="Wang H."/>
            <person name="Li C."/>
        </authorList>
    </citation>
    <scope>NUCLEOTIDE SEQUENCE [LARGE SCALE GENOMIC DNA]</scope>
    <source>
        <strain evidence="9 10">KX18D6</strain>
    </source>
</reference>
<evidence type="ECO:0000313" key="10">
    <source>
        <dbReference type="Proteomes" id="UP000304912"/>
    </source>
</evidence>
<dbReference type="GO" id="GO:0106300">
    <property type="term" value="P:protein-DNA covalent cross-linking repair"/>
    <property type="evidence" value="ECO:0007669"/>
    <property type="project" value="InterPro"/>
</dbReference>
<keyword evidence="6" id="KW-0238">DNA-binding</keyword>
<dbReference type="Proteomes" id="UP000304912">
    <property type="component" value="Chromosome"/>
</dbReference>
<keyword evidence="2 8" id="KW-0645">Protease</keyword>
<name>A0A5B7YCR9_9ALTE</name>
<keyword evidence="7" id="KW-0456">Lyase</keyword>
<keyword evidence="5" id="KW-0190">Covalent protein-DNA linkage</keyword>
<sequence length="237" mass="26790">MCGRLNVTDSAGVRALCEQLDIQLWPEDGMRFSRFIRATDRVSIVFRADGDKQKMINAIWWLLLEKAAPDGQFKPSRYTSFNTRYDKLNKRGSAGYQSYRSQRCVIPASGFGETISIDGKKYYHDMMVEDDDALVMGGLYRTWQYTTASGQTQTEFSCSVVTLPPHDKLQHIHKKASPLMLSLKDGSVQDWLDPTRFPESLDYLLTPKIRQSMSALPVDKPSTYQPIGESTLISADG</sequence>
<dbReference type="GO" id="GO:0008233">
    <property type="term" value="F:peptidase activity"/>
    <property type="evidence" value="ECO:0007669"/>
    <property type="project" value="UniProtKB-KW"/>
</dbReference>
<dbReference type="PANTHER" id="PTHR13604">
    <property type="entry name" value="DC12-RELATED"/>
    <property type="match status" value="1"/>
</dbReference>
<protein>
    <recommendedName>
        <fullName evidence="8">Abasic site processing protein</fullName>
        <ecNumber evidence="8">3.4.-.-</ecNumber>
    </recommendedName>
</protein>